<protein>
    <submittedName>
        <fullName evidence="2">Uncharacterized protein</fullName>
    </submittedName>
</protein>
<name>A0A401SCS0_CHIPU</name>
<feature type="region of interest" description="Disordered" evidence="1">
    <location>
        <begin position="1"/>
        <end position="64"/>
    </location>
</feature>
<dbReference type="EMBL" id="BEZZ01000192">
    <property type="protein sequence ID" value="GCC28143.1"/>
    <property type="molecule type" value="Genomic_DNA"/>
</dbReference>
<evidence type="ECO:0000313" key="3">
    <source>
        <dbReference type="Proteomes" id="UP000287033"/>
    </source>
</evidence>
<reference evidence="2 3" key="1">
    <citation type="journal article" date="2018" name="Nat. Ecol. Evol.">
        <title>Shark genomes provide insights into elasmobranch evolution and the origin of vertebrates.</title>
        <authorList>
            <person name="Hara Y"/>
            <person name="Yamaguchi K"/>
            <person name="Onimaru K"/>
            <person name="Kadota M"/>
            <person name="Koyanagi M"/>
            <person name="Keeley SD"/>
            <person name="Tatsumi K"/>
            <person name="Tanaka K"/>
            <person name="Motone F"/>
            <person name="Kageyama Y"/>
            <person name="Nozu R"/>
            <person name="Adachi N"/>
            <person name="Nishimura O"/>
            <person name="Nakagawa R"/>
            <person name="Tanegashima C"/>
            <person name="Kiyatake I"/>
            <person name="Matsumoto R"/>
            <person name="Murakumo K"/>
            <person name="Nishida K"/>
            <person name="Terakita A"/>
            <person name="Kuratani S"/>
            <person name="Sato K"/>
            <person name="Hyodo S Kuraku.S."/>
        </authorList>
    </citation>
    <scope>NUCLEOTIDE SEQUENCE [LARGE SCALE GENOMIC DNA]</scope>
</reference>
<feature type="compositionally biased region" description="Low complexity" evidence="1">
    <location>
        <begin position="30"/>
        <end position="54"/>
    </location>
</feature>
<keyword evidence="3" id="KW-1185">Reference proteome</keyword>
<organism evidence="2 3">
    <name type="scientific">Chiloscyllium punctatum</name>
    <name type="common">Brownbanded bambooshark</name>
    <name type="synonym">Hemiscyllium punctatum</name>
    <dbReference type="NCBI Taxonomy" id="137246"/>
    <lineage>
        <taxon>Eukaryota</taxon>
        <taxon>Metazoa</taxon>
        <taxon>Chordata</taxon>
        <taxon>Craniata</taxon>
        <taxon>Vertebrata</taxon>
        <taxon>Chondrichthyes</taxon>
        <taxon>Elasmobranchii</taxon>
        <taxon>Galeomorphii</taxon>
        <taxon>Galeoidea</taxon>
        <taxon>Orectolobiformes</taxon>
        <taxon>Hemiscylliidae</taxon>
        <taxon>Chiloscyllium</taxon>
    </lineage>
</organism>
<comment type="caution">
    <text evidence="2">The sequence shown here is derived from an EMBL/GenBank/DDBJ whole genome shotgun (WGS) entry which is preliminary data.</text>
</comment>
<accession>A0A401SCS0</accession>
<feature type="compositionally biased region" description="Polar residues" evidence="1">
    <location>
        <begin position="19"/>
        <end position="29"/>
    </location>
</feature>
<evidence type="ECO:0000256" key="1">
    <source>
        <dbReference type="SAM" id="MobiDB-lite"/>
    </source>
</evidence>
<gene>
    <name evidence="2" type="ORF">chiPu_0006571</name>
</gene>
<dbReference type="Proteomes" id="UP000287033">
    <property type="component" value="Unassembled WGS sequence"/>
</dbReference>
<sequence length="118" mass="12986">MPNATHATQLARDRREVSESSCTPSSTRNSRPLHPHPLSLSLSPGAHPIAPSRRQQARESRASSQFVTRVKIGQYVCAGVGGHFQQVYNCPLQSAWTTEQDARHLRGQTDLICISDPV</sequence>
<dbReference type="AlphaFoldDB" id="A0A401SCS0"/>
<evidence type="ECO:0000313" key="2">
    <source>
        <dbReference type="EMBL" id="GCC28143.1"/>
    </source>
</evidence>
<proteinExistence type="predicted"/>